<dbReference type="WBParaSite" id="PDA_v2.g22749.t1">
    <property type="protein sequence ID" value="PDA_v2.g22749.t1"/>
    <property type="gene ID" value="PDA_v2.g22749"/>
</dbReference>
<comment type="subcellular location">
    <subcellularLocation>
        <location evidence="1">Nucleus</location>
        <location evidence="1">Nucleolus</location>
    </subcellularLocation>
</comment>
<dbReference type="InterPro" id="IPR019775">
    <property type="entry name" value="WD40_repeat_CS"/>
</dbReference>
<sequence length="565" mass="63529">MPGVKPMKPIAETQVGNRLTDDFVYWERMQELSVFQEPGNVLSLAFSPNEPYFLASTSSMRLGVFDTVHCEAISMFTRFKSLVHGATFRKDGGLLGVGTHEGFAQCYDVSKISGTSRKAIRLFRAHQVPVNAVAFAKDSYSILTMADDGSMAFWDLTDPRTQSSLWQIEKAHDDSIRTGQFMELNDNYFITGSYDHRIKVWDMRASPPTVAYIIDHGAPVEKIIVSSNDKFLISAGGLVVKIWDLSCGGRFVHALEHHHKTVTSLAFATKGTRLITGGLDRRVNIFSLDSGDYRLIYSTKVANSVLSLAISPDDACMAVGMGNLLSIYRRKPKVDLITRKLITTEKVTSIPLMKQLMIGNPNVKKRMGAPVVQRERGSTPKLVEPTAPRLDKIRLGRLDMLLRKGALRQMVDKMFVDKSRLEKPEIVVAAFEQIRLRNALPRVLAGRNPQSLIRIITFLKLHMFKNNYFHTLSEVSDVLMTIYAEESNPQHVVQHFRSLQKAIETELRLQKSIAKANGSLDLLMQVSIANQRESRGKELNNIFGELYIHAIPFIMRNEEKSVVDA</sequence>
<evidence type="ECO:0000313" key="10">
    <source>
        <dbReference type="Proteomes" id="UP000887578"/>
    </source>
</evidence>
<dbReference type="SMART" id="SM00320">
    <property type="entry name" value="WD40"/>
    <property type="match status" value="7"/>
</dbReference>
<dbReference type="Gene3D" id="2.130.10.10">
    <property type="entry name" value="YVTN repeat-like/Quinoprotein amine dehydrogenase"/>
    <property type="match status" value="2"/>
</dbReference>
<feature type="domain" description="U3 small nucleolar RNA-associated protein 15 C-terminal" evidence="9">
    <location>
        <begin position="391"/>
        <end position="523"/>
    </location>
</feature>
<dbReference type="InterPro" id="IPR001680">
    <property type="entry name" value="WD40_rpt"/>
</dbReference>
<dbReference type="PROSITE" id="PS50294">
    <property type="entry name" value="WD_REPEATS_REGION"/>
    <property type="match status" value="3"/>
</dbReference>
<comment type="function">
    <text evidence="7">Ribosome biogenesis factor. Involved in nucleolar processing of pre-18S ribosomal RNA. Required for optimal pre-ribosomal RNA transcription by RNA polymerase I. Part of the small subunit (SSU) processome, first precursor of the small eukaryotic ribosomal subunit. During the assembly of the SSU processome in the nucleolus, many ribosome biogenesis factors, an RNA chaperone and ribosomal proteins associate with the nascent pre-rRNA and work in concert to generate RNA folding, modifications, rearrangements and cleavage as well as targeted degradation of pre-ribosomal RNA by the RNA exosome.</text>
</comment>
<dbReference type="PANTHER" id="PTHR19924">
    <property type="entry name" value="UTP15 U3 SMALL NUCLEOLAR RNA-ASSOCIATED PROTEIN 15 FAMILY MEMBER"/>
    <property type="match status" value="1"/>
</dbReference>
<dbReference type="SUPFAM" id="SSF50978">
    <property type="entry name" value="WD40 repeat-like"/>
    <property type="match status" value="1"/>
</dbReference>
<dbReference type="PROSITE" id="PS50082">
    <property type="entry name" value="WD_REPEATS_2"/>
    <property type="match status" value="3"/>
</dbReference>
<evidence type="ECO:0000256" key="8">
    <source>
        <dbReference type="PROSITE-ProRule" id="PRU00221"/>
    </source>
</evidence>
<keyword evidence="10" id="KW-1185">Reference proteome</keyword>
<keyword evidence="4 8" id="KW-0853">WD repeat</keyword>
<evidence type="ECO:0000256" key="4">
    <source>
        <dbReference type="ARBA" id="ARBA00022574"/>
    </source>
</evidence>
<evidence type="ECO:0000256" key="5">
    <source>
        <dbReference type="ARBA" id="ARBA00022737"/>
    </source>
</evidence>
<evidence type="ECO:0000313" key="11">
    <source>
        <dbReference type="WBParaSite" id="PDA_v2.g22749.t1"/>
    </source>
</evidence>
<dbReference type="AlphaFoldDB" id="A0A914Q6I7"/>
<evidence type="ECO:0000259" key="9">
    <source>
        <dbReference type="Pfam" id="PF09384"/>
    </source>
</evidence>
<dbReference type="GO" id="GO:0006364">
    <property type="term" value="P:rRNA processing"/>
    <property type="evidence" value="ECO:0007669"/>
    <property type="project" value="UniProtKB-KW"/>
</dbReference>
<evidence type="ECO:0000256" key="2">
    <source>
        <dbReference type="ARBA" id="ARBA00018260"/>
    </source>
</evidence>
<reference evidence="11" key="1">
    <citation type="submission" date="2022-11" db="UniProtKB">
        <authorList>
            <consortium name="WormBaseParasite"/>
        </authorList>
    </citation>
    <scope>IDENTIFICATION</scope>
</reference>
<dbReference type="GO" id="GO:0005730">
    <property type="term" value="C:nucleolus"/>
    <property type="evidence" value="ECO:0007669"/>
    <property type="project" value="UniProtKB-SubCell"/>
</dbReference>
<evidence type="ECO:0000256" key="1">
    <source>
        <dbReference type="ARBA" id="ARBA00004604"/>
    </source>
</evidence>
<dbReference type="Pfam" id="PF09384">
    <property type="entry name" value="UTP15_C"/>
    <property type="match status" value="1"/>
</dbReference>
<feature type="repeat" description="WD" evidence="8">
    <location>
        <begin position="123"/>
        <end position="164"/>
    </location>
</feature>
<feature type="repeat" description="WD" evidence="8">
    <location>
        <begin position="255"/>
        <end position="296"/>
    </location>
</feature>
<protein>
    <recommendedName>
        <fullName evidence="2">U3 small nucleolar RNA-associated protein 15 homolog</fullName>
    </recommendedName>
</protein>
<dbReference type="PROSITE" id="PS00678">
    <property type="entry name" value="WD_REPEATS_1"/>
    <property type="match status" value="1"/>
</dbReference>
<evidence type="ECO:0000256" key="6">
    <source>
        <dbReference type="ARBA" id="ARBA00023242"/>
    </source>
</evidence>
<dbReference type="InterPro" id="IPR036322">
    <property type="entry name" value="WD40_repeat_dom_sf"/>
</dbReference>
<accession>A0A914Q6I7</accession>
<dbReference type="Proteomes" id="UP000887578">
    <property type="component" value="Unplaced"/>
</dbReference>
<keyword evidence="3" id="KW-0698">rRNA processing</keyword>
<proteinExistence type="predicted"/>
<dbReference type="GO" id="GO:0045943">
    <property type="term" value="P:positive regulation of transcription by RNA polymerase I"/>
    <property type="evidence" value="ECO:0007669"/>
    <property type="project" value="TreeGrafter"/>
</dbReference>
<evidence type="ECO:0000256" key="7">
    <source>
        <dbReference type="ARBA" id="ARBA00045437"/>
    </source>
</evidence>
<dbReference type="Pfam" id="PF00400">
    <property type="entry name" value="WD40"/>
    <property type="match status" value="4"/>
</dbReference>
<name>A0A914Q6I7_9BILA</name>
<dbReference type="PANTHER" id="PTHR19924:SF26">
    <property type="entry name" value="U3 SMALL NUCLEOLAR RNA-ASSOCIATED PROTEIN 15 HOMOLOG"/>
    <property type="match status" value="1"/>
</dbReference>
<dbReference type="InterPro" id="IPR018983">
    <property type="entry name" value="U3_snoRNA-assocProt_15_C"/>
</dbReference>
<feature type="repeat" description="WD" evidence="8">
    <location>
        <begin position="169"/>
        <end position="211"/>
    </location>
</feature>
<dbReference type="InterPro" id="IPR015943">
    <property type="entry name" value="WD40/YVTN_repeat-like_dom_sf"/>
</dbReference>
<evidence type="ECO:0000256" key="3">
    <source>
        <dbReference type="ARBA" id="ARBA00022552"/>
    </source>
</evidence>
<organism evidence="10 11">
    <name type="scientific">Panagrolaimus davidi</name>
    <dbReference type="NCBI Taxonomy" id="227884"/>
    <lineage>
        <taxon>Eukaryota</taxon>
        <taxon>Metazoa</taxon>
        <taxon>Ecdysozoa</taxon>
        <taxon>Nematoda</taxon>
        <taxon>Chromadorea</taxon>
        <taxon>Rhabditida</taxon>
        <taxon>Tylenchina</taxon>
        <taxon>Panagrolaimomorpha</taxon>
        <taxon>Panagrolaimoidea</taxon>
        <taxon>Panagrolaimidae</taxon>
        <taxon>Panagrolaimus</taxon>
    </lineage>
</organism>
<keyword evidence="5" id="KW-0677">Repeat</keyword>
<keyword evidence="6" id="KW-0539">Nucleus</keyword>